<evidence type="ECO:0000313" key="10">
    <source>
        <dbReference type="Proteomes" id="UP001244011"/>
    </source>
</evidence>
<dbReference type="EMBL" id="MU839020">
    <property type="protein sequence ID" value="KAK1764529.1"/>
    <property type="molecule type" value="Genomic_DNA"/>
</dbReference>
<dbReference type="RefSeq" id="XP_060280742.1">
    <property type="nucleotide sequence ID" value="XM_060426208.1"/>
</dbReference>
<dbReference type="SUPFAM" id="SSF51905">
    <property type="entry name" value="FAD/NAD(P)-binding domain"/>
    <property type="match status" value="2"/>
</dbReference>
<name>A0AAJ0BU39_9PEZI</name>
<dbReference type="PRINTS" id="PR00411">
    <property type="entry name" value="PNDRDTASEI"/>
</dbReference>
<keyword evidence="7 9" id="KW-0503">Monooxygenase</keyword>
<keyword evidence="5" id="KW-0521">NADP</keyword>
<comment type="cofactor">
    <cofactor evidence="1">
        <name>FAD</name>
        <dbReference type="ChEBI" id="CHEBI:57692"/>
    </cofactor>
</comment>
<dbReference type="PANTHER" id="PTHR43098:SF3">
    <property type="entry name" value="L-ORNITHINE N(5)-MONOOXYGENASE-RELATED"/>
    <property type="match status" value="1"/>
</dbReference>
<evidence type="ECO:0000256" key="7">
    <source>
        <dbReference type="ARBA" id="ARBA00023033"/>
    </source>
</evidence>
<keyword evidence="3" id="KW-0285">Flavoprotein</keyword>
<comment type="caution">
    <text evidence="9">The sequence shown here is derived from an EMBL/GenBank/DDBJ whole genome shotgun (WGS) entry which is preliminary data.</text>
</comment>
<reference evidence="9" key="1">
    <citation type="submission" date="2023-06" db="EMBL/GenBank/DDBJ databases">
        <title>Genome-scale phylogeny and comparative genomics of the fungal order Sordariales.</title>
        <authorList>
            <consortium name="Lawrence Berkeley National Laboratory"/>
            <person name="Hensen N."/>
            <person name="Bonometti L."/>
            <person name="Westerberg I."/>
            <person name="Brannstrom I.O."/>
            <person name="Guillou S."/>
            <person name="Cros-Aarteil S."/>
            <person name="Calhoun S."/>
            <person name="Haridas S."/>
            <person name="Kuo A."/>
            <person name="Mondo S."/>
            <person name="Pangilinan J."/>
            <person name="Riley R."/>
            <person name="Labutti K."/>
            <person name="Andreopoulos B."/>
            <person name="Lipzen A."/>
            <person name="Chen C."/>
            <person name="Yanf M."/>
            <person name="Daum C."/>
            <person name="Ng V."/>
            <person name="Clum A."/>
            <person name="Steindorff A."/>
            <person name="Ohm R."/>
            <person name="Martin F."/>
            <person name="Silar P."/>
            <person name="Natvig D."/>
            <person name="Lalanne C."/>
            <person name="Gautier V."/>
            <person name="Ament-Velasquez S.L."/>
            <person name="Kruys A."/>
            <person name="Hutchinson M.I."/>
            <person name="Powell A.J."/>
            <person name="Barry K."/>
            <person name="Miller A.N."/>
            <person name="Grigoriev I.V."/>
            <person name="Debuchy R."/>
            <person name="Gladieux P."/>
            <person name="Thoren M.H."/>
            <person name="Johannesson H."/>
        </authorList>
    </citation>
    <scope>NUCLEOTIDE SEQUENCE</scope>
    <source>
        <strain evidence="9">8032-3</strain>
    </source>
</reference>
<dbReference type="PANTHER" id="PTHR43098">
    <property type="entry name" value="L-ORNITHINE N(5)-MONOOXYGENASE-RELATED"/>
    <property type="match status" value="1"/>
</dbReference>
<sequence>MATPPTNGSAAKSFDIIIVGGGFGGCYLLHRLRKLGFSIRLIEAGSSLGGVWHWNRYPGARVDSEIPYYQYTLREVWRDFTWSQRFPSHDELKSYFAHVDRALDLSRDVQYSTAVTGAQWDPKAGRWTVQTNNGYEVTCRFLLPATGSSYKRHEPDFLGMRTAFRGVVAHAAAWPEGGIDYTSKKVAIIGAGATGLQVVQEMSKTAGQTMVYIRQPNIALPMGQRELTPLEQRAQKAVYGGLFKLAKAAGSGIAGDVQSKTFGEMTTEEREEMCEELWGRGGFGFQSANVADFLVNDEANRALYDFWARKTRARISDPAKRDIVAPLERPYPFATKRSSLEQDYYECIDRVNVEVVSLKKTPIREFFGKGIATEDGTEREHDIVVLATGYDNMTGSLTSMDLRGTDGIDLKEREMFKAPTAFSNAPMFIESQADLIIEFLARLRNDGVSIVEPTAEAQEGWAKVIQDISDMTLFRQVKDSWYVGGNIPGKKREQLNYLGGMDRYAEVVSNAFKNYSNFRLSAKKSCQKKHCYDAYL</sequence>
<evidence type="ECO:0000256" key="5">
    <source>
        <dbReference type="ARBA" id="ARBA00022857"/>
    </source>
</evidence>
<protein>
    <submittedName>
        <fullName evidence="9">Baeyer-Villiger monooxygenase 4</fullName>
    </submittedName>
</protein>
<dbReference type="InterPro" id="IPR036188">
    <property type="entry name" value="FAD/NAD-bd_sf"/>
</dbReference>
<keyword evidence="10" id="KW-1185">Reference proteome</keyword>
<dbReference type="Proteomes" id="UP001244011">
    <property type="component" value="Unassembled WGS sequence"/>
</dbReference>
<organism evidence="9 10">
    <name type="scientific">Phialemonium atrogriseum</name>
    <dbReference type="NCBI Taxonomy" id="1093897"/>
    <lineage>
        <taxon>Eukaryota</taxon>
        <taxon>Fungi</taxon>
        <taxon>Dikarya</taxon>
        <taxon>Ascomycota</taxon>
        <taxon>Pezizomycotina</taxon>
        <taxon>Sordariomycetes</taxon>
        <taxon>Sordariomycetidae</taxon>
        <taxon>Cephalothecales</taxon>
        <taxon>Cephalothecaceae</taxon>
        <taxon>Phialemonium</taxon>
    </lineage>
</organism>
<dbReference type="Gene3D" id="3.50.50.60">
    <property type="entry name" value="FAD/NAD(P)-binding domain"/>
    <property type="match status" value="2"/>
</dbReference>
<dbReference type="InterPro" id="IPR023753">
    <property type="entry name" value="FAD/NAD-binding_dom"/>
</dbReference>
<accession>A0AAJ0BU39</accession>
<dbReference type="GeneID" id="85309395"/>
<keyword evidence="4" id="KW-0274">FAD</keyword>
<dbReference type="AlphaFoldDB" id="A0AAJ0BU39"/>
<comment type="similarity">
    <text evidence="2">Belongs to the FAD-binding monooxygenase family.</text>
</comment>
<dbReference type="Pfam" id="PF07992">
    <property type="entry name" value="Pyr_redox_2"/>
    <property type="match status" value="1"/>
</dbReference>
<evidence type="ECO:0000256" key="1">
    <source>
        <dbReference type="ARBA" id="ARBA00001974"/>
    </source>
</evidence>
<feature type="domain" description="FAD/NAD(P)-binding" evidence="8">
    <location>
        <begin position="14"/>
        <end position="232"/>
    </location>
</feature>
<evidence type="ECO:0000256" key="6">
    <source>
        <dbReference type="ARBA" id="ARBA00023002"/>
    </source>
</evidence>
<dbReference type="InterPro" id="IPR050775">
    <property type="entry name" value="FAD-binding_Monooxygenases"/>
</dbReference>
<evidence type="ECO:0000256" key="2">
    <source>
        <dbReference type="ARBA" id="ARBA00010139"/>
    </source>
</evidence>
<gene>
    <name evidence="9" type="ORF">QBC33DRAFT_517803</name>
</gene>
<keyword evidence="6" id="KW-0560">Oxidoreductase</keyword>
<evidence type="ECO:0000256" key="4">
    <source>
        <dbReference type="ARBA" id="ARBA00022827"/>
    </source>
</evidence>
<dbReference type="GO" id="GO:0004497">
    <property type="term" value="F:monooxygenase activity"/>
    <property type="evidence" value="ECO:0007669"/>
    <property type="project" value="UniProtKB-KW"/>
</dbReference>
<proteinExistence type="inferred from homology"/>
<evidence type="ECO:0000256" key="3">
    <source>
        <dbReference type="ARBA" id="ARBA00022630"/>
    </source>
</evidence>
<evidence type="ECO:0000259" key="8">
    <source>
        <dbReference type="Pfam" id="PF07992"/>
    </source>
</evidence>
<evidence type="ECO:0000313" key="9">
    <source>
        <dbReference type="EMBL" id="KAK1764529.1"/>
    </source>
</evidence>